<sequence>MEGSMKDKDYQGLRGAGRIRRELERSWKAMTISSTTKTASSTTLIPSALTSTSTTSGSSPSQDPSTLSGTSVRHSNSVAPTLGQPLFETTMIASLQGSDSEKRSQWR</sequence>
<feature type="compositionally biased region" description="Polar residues" evidence="1">
    <location>
        <begin position="69"/>
        <end position="79"/>
    </location>
</feature>
<evidence type="ECO:0000313" key="3">
    <source>
        <dbReference type="Proteomes" id="UP001163046"/>
    </source>
</evidence>
<dbReference type="Proteomes" id="UP001163046">
    <property type="component" value="Unassembled WGS sequence"/>
</dbReference>
<protein>
    <submittedName>
        <fullName evidence="2">Uncharacterized protein</fullName>
    </submittedName>
</protein>
<reference evidence="2" key="1">
    <citation type="submission" date="2023-01" db="EMBL/GenBank/DDBJ databases">
        <title>Genome assembly of the deep-sea coral Lophelia pertusa.</title>
        <authorList>
            <person name="Herrera S."/>
            <person name="Cordes E."/>
        </authorList>
    </citation>
    <scope>NUCLEOTIDE SEQUENCE</scope>
    <source>
        <strain evidence="2">USNM1676648</strain>
        <tissue evidence="2">Polyp</tissue>
    </source>
</reference>
<feature type="compositionally biased region" description="Basic and acidic residues" evidence="1">
    <location>
        <begin position="1"/>
        <end position="11"/>
    </location>
</feature>
<keyword evidence="3" id="KW-1185">Reference proteome</keyword>
<evidence type="ECO:0000256" key="1">
    <source>
        <dbReference type="SAM" id="MobiDB-lite"/>
    </source>
</evidence>
<organism evidence="2 3">
    <name type="scientific">Desmophyllum pertusum</name>
    <dbReference type="NCBI Taxonomy" id="174260"/>
    <lineage>
        <taxon>Eukaryota</taxon>
        <taxon>Metazoa</taxon>
        <taxon>Cnidaria</taxon>
        <taxon>Anthozoa</taxon>
        <taxon>Hexacorallia</taxon>
        <taxon>Scleractinia</taxon>
        <taxon>Caryophylliina</taxon>
        <taxon>Caryophylliidae</taxon>
        <taxon>Desmophyllum</taxon>
    </lineage>
</organism>
<proteinExistence type="predicted"/>
<gene>
    <name evidence="2" type="ORF">OS493_036131</name>
</gene>
<comment type="caution">
    <text evidence="2">The sequence shown here is derived from an EMBL/GenBank/DDBJ whole genome shotgun (WGS) entry which is preliminary data.</text>
</comment>
<name>A0A9W9Y7K2_9CNID</name>
<dbReference type="EMBL" id="MU827835">
    <property type="protein sequence ID" value="KAJ7319488.1"/>
    <property type="molecule type" value="Genomic_DNA"/>
</dbReference>
<evidence type="ECO:0000313" key="2">
    <source>
        <dbReference type="EMBL" id="KAJ7319488.1"/>
    </source>
</evidence>
<accession>A0A9W9Y7K2</accession>
<dbReference type="AlphaFoldDB" id="A0A9W9Y7K2"/>
<feature type="region of interest" description="Disordered" evidence="1">
    <location>
        <begin position="1"/>
        <end position="107"/>
    </location>
</feature>
<feature type="compositionally biased region" description="Low complexity" evidence="1">
    <location>
        <begin position="31"/>
        <end position="68"/>
    </location>
</feature>